<dbReference type="EC" id="4.4.1.17" evidence="10"/>
<protein>
    <recommendedName>
        <fullName evidence="10">Holocytochrome c-type synthase</fullName>
        <ecNumber evidence="10">4.4.1.17</ecNumber>
    </recommendedName>
</protein>
<feature type="compositionally biased region" description="Low complexity" evidence="11">
    <location>
        <begin position="21"/>
        <end position="32"/>
    </location>
</feature>
<evidence type="ECO:0000313" key="13">
    <source>
        <dbReference type="Proteomes" id="UP000242474"/>
    </source>
</evidence>
<feature type="region of interest" description="Disordered" evidence="11">
    <location>
        <begin position="1"/>
        <end position="102"/>
    </location>
</feature>
<evidence type="ECO:0000256" key="2">
    <source>
        <dbReference type="ARBA" id="ARBA00007255"/>
    </source>
</evidence>
<feature type="compositionally biased region" description="Basic and acidic residues" evidence="11">
    <location>
        <begin position="45"/>
        <end position="55"/>
    </location>
</feature>
<evidence type="ECO:0000256" key="4">
    <source>
        <dbReference type="ARBA" id="ARBA00022723"/>
    </source>
</evidence>
<evidence type="ECO:0000256" key="11">
    <source>
        <dbReference type="SAM" id="MobiDB-lite"/>
    </source>
</evidence>
<keyword evidence="8 10" id="KW-0472">Membrane</keyword>
<organism evidence="12 13">
    <name type="scientific">Coemansia reversa (strain ATCC 12441 / NRRL 1564)</name>
    <dbReference type="NCBI Taxonomy" id="763665"/>
    <lineage>
        <taxon>Eukaryota</taxon>
        <taxon>Fungi</taxon>
        <taxon>Fungi incertae sedis</taxon>
        <taxon>Zoopagomycota</taxon>
        <taxon>Kickxellomycotina</taxon>
        <taxon>Kickxellomycetes</taxon>
        <taxon>Kickxellales</taxon>
        <taxon>Kickxellaceae</taxon>
        <taxon>Coemansia</taxon>
    </lineage>
</organism>
<dbReference type="EMBL" id="KZ303511">
    <property type="protein sequence ID" value="PIA14983.1"/>
    <property type="molecule type" value="Genomic_DNA"/>
</dbReference>
<evidence type="ECO:0000256" key="7">
    <source>
        <dbReference type="ARBA" id="ARBA00023128"/>
    </source>
</evidence>
<dbReference type="AlphaFoldDB" id="A0A2G5B7F5"/>
<keyword evidence="7 10" id="KW-0496">Mitochondrion</keyword>
<keyword evidence="3 10" id="KW-0349">Heme</keyword>
<comment type="catalytic activity">
    <reaction evidence="10">
        <text>holo-[cytochrome c] = apo-[cytochrome c] + heme b</text>
        <dbReference type="Rhea" id="RHEA:22648"/>
        <dbReference type="Rhea" id="RHEA-COMP:10725"/>
        <dbReference type="Rhea" id="RHEA-COMP:10726"/>
        <dbReference type="ChEBI" id="CHEBI:29950"/>
        <dbReference type="ChEBI" id="CHEBI:60344"/>
        <dbReference type="ChEBI" id="CHEBI:83739"/>
        <dbReference type="EC" id="4.4.1.17"/>
    </reaction>
</comment>
<dbReference type="GO" id="GO:0046872">
    <property type="term" value="F:metal ion binding"/>
    <property type="evidence" value="ECO:0007669"/>
    <property type="project" value="UniProtKB-KW"/>
</dbReference>
<dbReference type="GO" id="GO:0004408">
    <property type="term" value="F:holocytochrome-c synthase activity"/>
    <property type="evidence" value="ECO:0007669"/>
    <property type="project" value="UniProtKB-EC"/>
</dbReference>
<evidence type="ECO:0000256" key="3">
    <source>
        <dbReference type="ARBA" id="ARBA00022617"/>
    </source>
</evidence>
<reference evidence="12 13" key="1">
    <citation type="journal article" date="2015" name="Genome Biol. Evol.">
        <title>Phylogenomic analyses indicate that early fungi evolved digesting cell walls of algal ancestors of land plants.</title>
        <authorList>
            <person name="Chang Y."/>
            <person name="Wang S."/>
            <person name="Sekimoto S."/>
            <person name="Aerts A.L."/>
            <person name="Choi C."/>
            <person name="Clum A."/>
            <person name="LaButti K.M."/>
            <person name="Lindquist E.A."/>
            <person name="Yee Ngan C."/>
            <person name="Ohm R.A."/>
            <person name="Salamov A.A."/>
            <person name="Grigoriev I.V."/>
            <person name="Spatafora J.W."/>
            <person name="Berbee M.L."/>
        </authorList>
    </citation>
    <scope>NUCLEOTIDE SEQUENCE [LARGE SCALE GENOMIC DNA]</scope>
    <source>
        <strain evidence="12 13">NRRL 1564</strain>
    </source>
</reference>
<keyword evidence="4 10" id="KW-0479">Metal-binding</keyword>
<evidence type="ECO:0000256" key="10">
    <source>
        <dbReference type="RuleBase" id="RU363130"/>
    </source>
</evidence>
<evidence type="ECO:0000256" key="1">
    <source>
        <dbReference type="ARBA" id="ARBA00004273"/>
    </source>
</evidence>
<dbReference type="OrthoDB" id="4243at2759"/>
<dbReference type="Pfam" id="PF01265">
    <property type="entry name" value="Cyto_heme_lyase"/>
    <property type="match status" value="1"/>
</dbReference>
<keyword evidence="6 10" id="KW-0408">Iron</keyword>
<dbReference type="PROSITE" id="PS00822">
    <property type="entry name" value="CYTO_HEME_LYASE_2"/>
    <property type="match status" value="1"/>
</dbReference>
<evidence type="ECO:0000256" key="8">
    <source>
        <dbReference type="ARBA" id="ARBA00023136"/>
    </source>
</evidence>
<feature type="compositionally biased region" description="Polar residues" evidence="11">
    <location>
        <begin position="1"/>
        <end position="11"/>
    </location>
</feature>
<accession>A0A2G5B7F5</accession>
<sequence length="278" mass="31772">MAVDSQPSSDNCPIEHGTRNTTTTATTTTAAAKCPVDHSTNNGDKAMRPDSDESRPVACPTDHNGSLKAFYPSASGAELDPHNNMPKVPEQHTGSEQQMRLSTERTISSIPRADRYETAGESECPALHEQTAEDKWIYPSEQMFFNAMRRKNWDPSEPDMKTVVPIHNVVNEMCWMQILEWEKYHQTQCGSPKLLRFEGKAKDLTPKARMRSFIGFQKPFDRHDWTVDRCGKSVRYVIDFYEGRRDPRNPEKPSFFLDVRPALTVEGAWDRTRRFFGL</sequence>
<evidence type="ECO:0000256" key="6">
    <source>
        <dbReference type="ARBA" id="ARBA00023004"/>
    </source>
</evidence>
<dbReference type="InterPro" id="IPR000511">
    <property type="entry name" value="Holocyt_c/c1_synthase"/>
</dbReference>
<dbReference type="PANTHER" id="PTHR12743:SF0">
    <property type="entry name" value="HOLOCYTOCHROME C-TYPE SYNTHASE"/>
    <property type="match status" value="1"/>
</dbReference>
<dbReference type="PANTHER" id="PTHR12743">
    <property type="entry name" value="CYTOCHROME C1 HEME LYASE"/>
    <property type="match status" value="1"/>
</dbReference>
<feature type="compositionally biased region" description="Polar residues" evidence="11">
    <location>
        <begin position="92"/>
        <end position="102"/>
    </location>
</feature>
<keyword evidence="5 10" id="KW-0999">Mitochondrion inner membrane</keyword>
<evidence type="ECO:0000256" key="5">
    <source>
        <dbReference type="ARBA" id="ARBA00022792"/>
    </source>
</evidence>
<dbReference type="Proteomes" id="UP000242474">
    <property type="component" value="Unassembled WGS sequence"/>
</dbReference>
<keyword evidence="9 10" id="KW-0456">Lyase</keyword>
<proteinExistence type="inferred from homology"/>
<keyword evidence="13" id="KW-1185">Reference proteome</keyword>
<dbReference type="STRING" id="763665.A0A2G5B7F5"/>
<evidence type="ECO:0000256" key="9">
    <source>
        <dbReference type="ARBA" id="ARBA00023239"/>
    </source>
</evidence>
<comment type="similarity">
    <text evidence="2 10">Belongs to the cytochrome c-type heme lyase family.</text>
</comment>
<evidence type="ECO:0000313" key="12">
    <source>
        <dbReference type="EMBL" id="PIA14983.1"/>
    </source>
</evidence>
<name>A0A2G5B7F5_COERN</name>
<dbReference type="GO" id="GO:0005743">
    <property type="term" value="C:mitochondrial inner membrane"/>
    <property type="evidence" value="ECO:0007669"/>
    <property type="project" value="UniProtKB-SubCell"/>
</dbReference>
<comment type="subcellular location">
    <subcellularLocation>
        <location evidence="1 10">Mitochondrion inner membrane</location>
    </subcellularLocation>
</comment>
<gene>
    <name evidence="12" type="ORF">COEREDRAFT_82397</name>
</gene>
<comment type="function">
    <text evidence="10">Lyase that catalyzes the covalent linking of the heme group to the cytochrome C apoprotein to produce the mature functional cytochrome.</text>
</comment>